<dbReference type="EMBL" id="LR721787">
    <property type="protein sequence ID" value="VVW81150.1"/>
    <property type="molecule type" value="Genomic_DNA"/>
</dbReference>
<gene>
    <name evidence="1" type="ORF">NYM_LOCUS28157</name>
</gene>
<sequence length="18" mass="2158">MRTQEPRVSSQGRRRSKV</sequence>
<accession>A0A5K1GVP1</accession>
<proteinExistence type="predicted"/>
<evidence type="ECO:0000313" key="1">
    <source>
        <dbReference type="EMBL" id="VVW81150.1"/>
    </source>
</evidence>
<reference evidence="1" key="1">
    <citation type="submission" date="2019-09" db="EMBL/GenBank/DDBJ databases">
        <authorList>
            <person name="Zhang L."/>
        </authorList>
    </citation>
    <scope>NUCLEOTIDE SEQUENCE</scope>
</reference>
<protein>
    <submittedName>
        <fullName evidence="1">Uncharacterized protein</fullName>
    </submittedName>
</protein>
<dbReference type="AlphaFoldDB" id="A0A5K1GVP1"/>
<name>A0A5K1GVP1_9MAGN</name>
<organism evidence="1">
    <name type="scientific">Nymphaea colorata</name>
    <name type="common">pocket water lily</name>
    <dbReference type="NCBI Taxonomy" id="210225"/>
    <lineage>
        <taxon>Eukaryota</taxon>
        <taxon>Viridiplantae</taxon>
        <taxon>Streptophyta</taxon>
        <taxon>Embryophyta</taxon>
        <taxon>Tracheophyta</taxon>
        <taxon>Spermatophyta</taxon>
        <taxon>Magnoliopsida</taxon>
        <taxon>Nymphaeales</taxon>
        <taxon>Nymphaeaceae</taxon>
        <taxon>Nymphaea</taxon>
    </lineage>
</organism>